<feature type="chain" id="PRO_5032591410" evidence="8">
    <location>
        <begin position="25"/>
        <end position="437"/>
    </location>
</feature>
<evidence type="ECO:0000256" key="3">
    <source>
        <dbReference type="ARBA" id="ARBA00022679"/>
    </source>
</evidence>
<dbReference type="GO" id="GO:0071555">
    <property type="term" value="P:cell wall organization"/>
    <property type="evidence" value="ECO:0007669"/>
    <property type="project" value="UniProtKB-UniRule"/>
</dbReference>
<dbReference type="Pfam" id="PF03734">
    <property type="entry name" value="YkuD"/>
    <property type="match status" value="1"/>
</dbReference>
<feature type="signal peptide" evidence="8">
    <location>
        <begin position="1"/>
        <end position="24"/>
    </location>
</feature>
<evidence type="ECO:0000256" key="5">
    <source>
        <dbReference type="ARBA" id="ARBA00022984"/>
    </source>
</evidence>
<keyword evidence="11" id="KW-1185">Reference proteome</keyword>
<comment type="similarity">
    <text evidence="2">Belongs to the YkuD family.</text>
</comment>
<dbReference type="OrthoDB" id="9778545at2"/>
<dbReference type="Proteomes" id="UP000435243">
    <property type="component" value="Unassembled WGS sequence"/>
</dbReference>
<feature type="domain" description="L,D-TPase catalytic" evidence="9">
    <location>
        <begin position="211"/>
        <end position="370"/>
    </location>
</feature>
<evidence type="ECO:0000256" key="2">
    <source>
        <dbReference type="ARBA" id="ARBA00005992"/>
    </source>
</evidence>
<protein>
    <submittedName>
        <fullName evidence="10">L,D-transpeptidase family protein</fullName>
    </submittedName>
</protein>
<gene>
    <name evidence="10" type="ORF">GRI32_10410</name>
</gene>
<dbReference type="GO" id="GO:0016740">
    <property type="term" value="F:transferase activity"/>
    <property type="evidence" value="ECO:0007669"/>
    <property type="project" value="UniProtKB-KW"/>
</dbReference>
<evidence type="ECO:0000256" key="1">
    <source>
        <dbReference type="ARBA" id="ARBA00004752"/>
    </source>
</evidence>
<reference evidence="10 11" key="1">
    <citation type="submission" date="2019-12" db="EMBL/GenBank/DDBJ databases">
        <title>Genomic-based taxomic classification of the family Erythrobacteraceae.</title>
        <authorList>
            <person name="Xu L."/>
        </authorList>
    </citation>
    <scope>NUCLEOTIDE SEQUENCE [LARGE SCALE GENOMIC DNA]</scope>
    <source>
        <strain evidence="10 11">JCM 16339</strain>
    </source>
</reference>
<dbReference type="CDD" id="cd16913">
    <property type="entry name" value="YkuD_like"/>
    <property type="match status" value="1"/>
</dbReference>
<proteinExistence type="inferred from homology"/>
<dbReference type="InterPro" id="IPR005490">
    <property type="entry name" value="LD_TPept_cat_dom"/>
</dbReference>
<dbReference type="Gene3D" id="2.40.440.10">
    <property type="entry name" value="L,D-transpeptidase catalytic domain-like"/>
    <property type="match status" value="1"/>
</dbReference>
<dbReference type="GO" id="GO:0008360">
    <property type="term" value="P:regulation of cell shape"/>
    <property type="evidence" value="ECO:0007669"/>
    <property type="project" value="UniProtKB-UniRule"/>
</dbReference>
<feature type="active site" description="Nucleophile" evidence="7">
    <location>
        <position position="347"/>
    </location>
</feature>
<dbReference type="PROSITE" id="PS52029">
    <property type="entry name" value="LD_TPASE"/>
    <property type="match status" value="1"/>
</dbReference>
<evidence type="ECO:0000256" key="4">
    <source>
        <dbReference type="ARBA" id="ARBA00022960"/>
    </source>
</evidence>
<dbReference type="RefSeq" id="WP_160591984.1">
    <property type="nucleotide sequence ID" value="NZ_BAAAFP010000001.1"/>
</dbReference>
<comment type="pathway">
    <text evidence="1 7">Cell wall biogenesis; peptidoglycan biosynthesis.</text>
</comment>
<evidence type="ECO:0000259" key="9">
    <source>
        <dbReference type="PROSITE" id="PS52029"/>
    </source>
</evidence>
<dbReference type="GO" id="GO:0009252">
    <property type="term" value="P:peptidoglycan biosynthetic process"/>
    <property type="evidence" value="ECO:0007669"/>
    <property type="project" value="UniProtKB-UniPathway"/>
</dbReference>
<dbReference type="InterPro" id="IPR045380">
    <property type="entry name" value="LD_TPept_scaffold_dom"/>
</dbReference>
<keyword evidence="6 7" id="KW-0961">Cell wall biogenesis/degradation</keyword>
<evidence type="ECO:0000313" key="11">
    <source>
        <dbReference type="Proteomes" id="UP000435243"/>
    </source>
</evidence>
<dbReference type="GO" id="GO:0004180">
    <property type="term" value="F:carboxypeptidase activity"/>
    <property type="evidence" value="ECO:0007669"/>
    <property type="project" value="UniProtKB-ARBA"/>
</dbReference>
<evidence type="ECO:0000256" key="6">
    <source>
        <dbReference type="ARBA" id="ARBA00023316"/>
    </source>
</evidence>
<accession>A0A844ZNA0</accession>
<evidence type="ECO:0000256" key="8">
    <source>
        <dbReference type="SAM" id="SignalP"/>
    </source>
</evidence>
<dbReference type="AlphaFoldDB" id="A0A844ZNA0"/>
<keyword evidence="8" id="KW-0732">Signal</keyword>
<comment type="caution">
    <text evidence="10">The sequence shown here is derived from an EMBL/GenBank/DDBJ whole genome shotgun (WGS) entry which is preliminary data.</text>
</comment>
<dbReference type="PANTHER" id="PTHR41533">
    <property type="entry name" value="L,D-TRANSPEPTIDASE HI_1667-RELATED"/>
    <property type="match status" value="1"/>
</dbReference>
<dbReference type="UniPathway" id="UPA00219"/>
<organism evidence="10 11">
    <name type="scientific">Alteraurantiacibacter aestuarii</name>
    <dbReference type="NCBI Taxonomy" id="650004"/>
    <lineage>
        <taxon>Bacteria</taxon>
        <taxon>Pseudomonadati</taxon>
        <taxon>Pseudomonadota</taxon>
        <taxon>Alphaproteobacteria</taxon>
        <taxon>Sphingomonadales</taxon>
        <taxon>Erythrobacteraceae</taxon>
        <taxon>Alteraurantiacibacter</taxon>
    </lineage>
</organism>
<name>A0A844ZNA0_9SPHN</name>
<feature type="active site" description="Proton donor/acceptor" evidence="7">
    <location>
        <position position="328"/>
    </location>
</feature>
<dbReference type="PANTHER" id="PTHR41533:SF2">
    <property type="entry name" value="BLR7131 PROTEIN"/>
    <property type="match status" value="1"/>
</dbReference>
<keyword evidence="3" id="KW-0808">Transferase</keyword>
<dbReference type="InterPro" id="IPR038063">
    <property type="entry name" value="Transpep_catalytic_dom"/>
</dbReference>
<keyword evidence="5 7" id="KW-0573">Peptidoglycan synthesis</keyword>
<dbReference type="EMBL" id="WTYY01000005">
    <property type="protein sequence ID" value="MXO89153.1"/>
    <property type="molecule type" value="Genomic_DNA"/>
</dbReference>
<evidence type="ECO:0000256" key="7">
    <source>
        <dbReference type="PROSITE-ProRule" id="PRU01373"/>
    </source>
</evidence>
<dbReference type="InterPro" id="IPR052905">
    <property type="entry name" value="LD-transpeptidase_YkuD-like"/>
</dbReference>
<sequence length="437" mass="47557">MLNASLVRTALMSVVALCASSAAAQRIETANVLDDDAVQVMAAQWTQGSARRTIPPRMAEEFRWPVARALALLGVVESIDAEGLDPADYHPQDLREAMAGGPGVRLDNVAGAIFTWLAQDLRDGRTPDDARRSYLMDDPDAERLPIGPLMERALVTGDMAGVLASLNPVLPDYAALRDALAATPADDTERRDAIRANMDRWRWLPRDLGGIHLMVNVPEYRLRLTVNGQVLRNYRTIVGQPGRNATPQLSEMVEGVIFNPTWTVPQSIVVGEGLGRRVLNNPNWARARGYVATRGANGRVNVVQSPGPGNALGAMKLDMPNPHAIFLHDTPSKQLFDNDMRALSHGCIRVQDAMELAVVLNLLGQGVSAEEALSISASGQYTRVPLSMPVPVYIAYFTMGLDENGSLVEFDDIYDRDAPVVASLGRPSQRQLLLASR</sequence>
<evidence type="ECO:0000313" key="10">
    <source>
        <dbReference type="EMBL" id="MXO89153.1"/>
    </source>
</evidence>
<dbReference type="SUPFAM" id="SSF141523">
    <property type="entry name" value="L,D-transpeptidase catalytic domain-like"/>
    <property type="match status" value="1"/>
</dbReference>
<dbReference type="Pfam" id="PF20142">
    <property type="entry name" value="Scaffold"/>
    <property type="match status" value="1"/>
</dbReference>
<keyword evidence="4 7" id="KW-0133">Cell shape</keyword>